<dbReference type="PROSITE" id="PS50885">
    <property type="entry name" value="HAMP"/>
    <property type="match status" value="1"/>
</dbReference>
<protein>
    <submittedName>
        <fullName evidence="4">GAF domain-containing protein</fullName>
    </submittedName>
</protein>
<feature type="domain" description="HAMP" evidence="3">
    <location>
        <begin position="70"/>
        <end position="122"/>
    </location>
</feature>
<evidence type="ECO:0000256" key="2">
    <source>
        <dbReference type="SAM" id="Phobius"/>
    </source>
</evidence>
<dbReference type="Proteomes" id="UP001241110">
    <property type="component" value="Unassembled WGS sequence"/>
</dbReference>
<dbReference type="GO" id="GO:0007165">
    <property type="term" value="P:signal transduction"/>
    <property type="evidence" value="ECO:0007669"/>
    <property type="project" value="InterPro"/>
</dbReference>
<dbReference type="EMBL" id="JASJOS010000004">
    <property type="protein sequence ID" value="MDJ1480690.1"/>
    <property type="molecule type" value="Genomic_DNA"/>
</dbReference>
<dbReference type="InterPro" id="IPR003018">
    <property type="entry name" value="GAF"/>
</dbReference>
<sequence length="763" mass="87456">MTLYSFIRNLKLSPQLWFALVLFPTFLLLTWFGLISYKEGTLITEHGNWLMLTSILCLIFYIGIAAFYIKKITNRLSNTKKAIQALSAGDFNQTLQPAGNNELADIEIAVNTIANQLAQASHFTENIGNGNSDAVFTPVGQSDILGHSLLKMRDNLASMKREELKRNWATEGLAKFVEILRMHENIKDLSNEIVKNLVQTLNATQGALFLLNTEKSQEPILEMTGCYAYKRTKHLTHEIAVGQGLVGQTYLEKETLYLKEIPEDFVRITSGLGDANPRNILLVPLKVNNDTIGIVELASFYEFEKHEIAFVEKLGENIAHTVIAFRINQHTKALLKESQEQAERMQSQEEELRQNQEELQATQEEISRRYNSLFQQLHELNYQSRFEQLRSITSTKKRNIEYYFDIIRSQIQTFAENKMLISAVKEFKSAFYDIQKTVSDAELEQMKRSVKGYYIDEFIPRLNDNTSQQAFADEYLPDQKTALILQYHYISNNIHPTGQKSLLDNVGDNSEYSRIHAHYHPVMRSFLEKFGYYDIFLIDPETGDMLYSVFKEVDFATSLTTGLYHTTNFGTVVKEAVQSTDRNFVKLIDFEPYDPSYKAPASFIACPVYDNDQKVGILVFQMPINKINQILTGDNKWREDGLGDSGETFIVGSDYKLRSIVRELIENEAEHLASLRKAGYSDTLIRQIQKSNTSILLEEMKLDSVTQALQGKTGTQIETNLQHEKMLNAYAPLEILDVNWMIMSTMKEEEASMRINRLKENNI</sequence>
<dbReference type="Gene3D" id="3.30.450.20">
    <property type="entry name" value="PAS domain"/>
    <property type="match status" value="1"/>
</dbReference>
<evidence type="ECO:0000313" key="5">
    <source>
        <dbReference type="Proteomes" id="UP001241110"/>
    </source>
</evidence>
<keyword evidence="1" id="KW-0175">Coiled coil</keyword>
<evidence type="ECO:0000256" key="1">
    <source>
        <dbReference type="SAM" id="Coils"/>
    </source>
</evidence>
<feature type="coiled-coil region" evidence="1">
    <location>
        <begin position="328"/>
        <end position="369"/>
    </location>
</feature>
<dbReference type="Pfam" id="PF00672">
    <property type="entry name" value="HAMP"/>
    <property type="match status" value="1"/>
</dbReference>
<dbReference type="InterPro" id="IPR029016">
    <property type="entry name" value="GAF-like_dom_sf"/>
</dbReference>
<feature type="transmembrane region" description="Helical" evidence="2">
    <location>
        <begin position="49"/>
        <end position="69"/>
    </location>
</feature>
<keyword evidence="2" id="KW-1133">Transmembrane helix</keyword>
<dbReference type="Pfam" id="PF13185">
    <property type="entry name" value="GAF_2"/>
    <property type="match status" value="1"/>
</dbReference>
<dbReference type="Gene3D" id="6.10.340.10">
    <property type="match status" value="1"/>
</dbReference>
<gene>
    <name evidence="4" type="ORF">QNI16_09360</name>
</gene>
<dbReference type="InterPro" id="IPR003660">
    <property type="entry name" value="HAMP_dom"/>
</dbReference>
<reference evidence="4" key="1">
    <citation type="submission" date="2023-05" db="EMBL/GenBank/DDBJ databases">
        <authorList>
            <person name="Zhang X."/>
        </authorList>
    </citation>
    <scope>NUCLEOTIDE SEQUENCE</scope>
    <source>
        <strain evidence="4">YF14B1</strain>
    </source>
</reference>
<proteinExistence type="predicted"/>
<dbReference type="GO" id="GO:0016020">
    <property type="term" value="C:membrane"/>
    <property type="evidence" value="ECO:0007669"/>
    <property type="project" value="InterPro"/>
</dbReference>
<dbReference type="SMART" id="SM00065">
    <property type="entry name" value="GAF"/>
    <property type="match status" value="1"/>
</dbReference>
<name>A0AAE3QKN7_9BACT</name>
<evidence type="ECO:0000313" key="4">
    <source>
        <dbReference type="EMBL" id="MDJ1480690.1"/>
    </source>
</evidence>
<dbReference type="RefSeq" id="WP_313977571.1">
    <property type="nucleotide sequence ID" value="NZ_JASJOS010000004.1"/>
</dbReference>
<organism evidence="4 5">
    <name type="scientific">Xanthocytophaga flava</name>
    <dbReference type="NCBI Taxonomy" id="3048013"/>
    <lineage>
        <taxon>Bacteria</taxon>
        <taxon>Pseudomonadati</taxon>
        <taxon>Bacteroidota</taxon>
        <taxon>Cytophagia</taxon>
        <taxon>Cytophagales</taxon>
        <taxon>Rhodocytophagaceae</taxon>
        <taxon>Xanthocytophaga</taxon>
    </lineage>
</organism>
<dbReference type="SUPFAM" id="SSF55781">
    <property type="entry name" value="GAF domain-like"/>
    <property type="match status" value="1"/>
</dbReference>
<keyword evidence="2" id="KW-0472">Membrane</keyword>
<evidence type="ECO:0000259" key="3">
    <source>
        <dbReference type="PROSITE" id="PS50885"/>
    </source>
</evidence>
<keyword evidence="2" id="KW-0812">Transmembrane</keyword>
<dbReference type="AlphaFoldDB" id="A0AAE3QKN7"/>
<feature type="transmembrane region" description="Helical" evidence="2">
    <location>
        <begin position="16"/>
        <end position="37"/>
    </location>
</feature>
<accession>A0AAE3QKN7</accession>
<dbReference type="Gene3D" id="3.30.450.40">
    <property type="match status" value="1"/>
</dbReference>
<comment type="caution">
    <text evidence="4">The sequence shown here is derived from an EMBL/GenBank/DDBJ whole genome shotgun (WGS) entry which is preliminary data.</text>
</comment>